<keyword evidence="6" id="KW-1185">Reference proteome</keyword>
<evidence type="ECO:0000313" key="6">
    <source>
        <dbReference type="Proteomes" id="UP000604825"/>
    </source>
</evidence>
<evidence type="ECO:0000313" key="5">
    <source>
        <dbReference type="EMBL" id="CAD6344052.1"/>
    </source>
</evidence>
<protein>
    <recommendedName>
        <fullName evidence="4">Fumarylacetoacetase-like C-terminal domain-containing protein</fullName>
    </recommendedName>
</protein>
<dbReference type="GO" id="GO:0050163">
    <property type="term" value="F:oxaloacetate tautomerase activity"/>
    <property type="evidence" value="ECO:0007669"/>
    <property type="project" value="UniProtKB-ARBA"/>
</dbReference>
<dbReference type="GO" id="GO:0018773">
    <property type="term" value="F:acetylpyruvate hydrolase activity"/>
    <property type="evidence" value="ECO:0007669"/>
    <property type="project" value="TreeGrafter"/>
</dbReference>
<dbReference type="FunFam" id="3.90.850.10:FF:000003">
    <property type="entry name" value="Fumarylacetoacetate hydrolase domain-containing 1"/>
    <property type="match status" value="1"/>
</dbReference>
<evidence type="ECO:0000259" key="4">
    <source>
        <dbReference type="Pfam" id="PF01557"/>
    </source>
</evidence>
<dbReference type="Pfam" id="PF01557">
    <property type="entry name" value="FAA_hydrolase"/>
    <property type="match status" value="1"/>
</dbReference>
<dbReference type="GO" id="GO:0046872">
    <property type="term" value="F:metal ion binding"/>
    <property type="evidence" value="ECO:0007669"/>
    <property type="project" value="UniProtKB-KW"/>
</dbReference>
<name>A0A811SU19_9POAL</name>
<evidence type="ECO:0000256" key="3">
    <source>
        <dbReference type="ARBA" id="ARBA00056302"/>
    </source>
</evidence>
<proteinExistence type="inferred from homology"/>
<evidence type="ECO:0000256" key="2">
    <source>
        <dbReference type="ARBA" id="ARBA00022723"/>
    </source>
</evidence>
<dbReference type="PANTHER" id="PTHR11820:SF7">
    <property type="entry name" value="ACYLPYRUVASE FAHD1, MITOCHONDRIAL"/>
    <property type="match status" value="1"/>
</dbReference>
<comment type="function">
    <text evidence="3">Tautomerase that converts enol-oxaloacetate, a strong inhibitor of succinate dehydrogenase, to the physiological keto form of oxaloacetate.</text>
</comment>
<organism evidence="5 6">
    <name type="scientific">Miscanthus lutarioriparius</name>
    <dbReference type="NCBI Taxonomy" id="422564"/>
    <lineage>
        <taxon>Eukaryota</taxon>
        <taxon>Viridiplantae</taxon>
        <taxon>Streptophyta</taxon>
        <taxon>Embryophyta</taxon>
        <taxon>Tracheophyta</taxon>
        <taxon>Spermatophyta</taxon>
        <taxon>Magnoliopsida</taxon>
        <taxon>Liliopsida</taxon>
        <taxon>Poales</taxon>
        <taxon>Poaceae</taxon>
        <taxon>PACMAD clade</taxon>
        <taxon>Panicoideae</taxon>
        <taxon>Andropogonodae</taxon>
        <taxon>Andropogoneae</taxon>
        <taxon>Saccharinae</taxon>
        <taxon>Miscanthus</taxon>
    </lineage>
</organism>
<sequence length="306" mass="33226">MASDAAAQSLLVASTKIIGVGRNYIAHAKELNNPVPKEPVLFLKPTSSFLHAGVDTAAVEIPEPLESLHHEVELAVVISRRGRDIPEASAMDFVGGYALALDMTARDLQSVAKSAGLPWTLAKGQDTFTPISAVVPKSAVTNPDDLELWLKVDDELRQKGSTSDMIFKIPFLISYISSIMTLMEGDVILTGTPEGVGPVRVGQKIKAGITDLIDVEFNVQRRNRDVHGITKRKDKALVATMIILAVVTSSIAYLKHHEPHQSQSQRRSCSWQMMAQIKSNAAIAGQPLEDCCSCHAFLLDCFGLML</sequence>
<accession>A0A811SU19</accession>
<reference evidence="5" key="1">
    <citation type="submission" date="2020-10" db="EMBL/GenBank/DDBJ databases">
        <authorList>
            <person name="Han B."/>
            <person name="Lu T."/>
            <person name="Zhao Q."/>
            <person name="Huang X."/>
            <person name="Zhao Y."/>
        </authorList>
    </citation>
    <scope>NUCLEOTIDE SEQUENCE</scope>
</reference>
<comment type="similarity">
    <text evidence="1">Belongs to the FAH family.</text>
</comment>
<feature type="domain" description="Fumarylacetoacetase-like C-terminal" evidence="4">
    <location>
        <begin position="16"/>
        <end position="219"/>
    </location>
</feature>
<dbReference type="SUPFAM" id="SSF56529">
    <property type="entry name" value="FAH"/>
    <property type="match status" value="1"/>
</dbReference>
<dbReference type="InterPro" id="IPR011234">
    <property type="entry name" value="Fumarylacetoacetase-like_C"/>
</dbReference>
<evidence type="ECO:0000256" key="1">
    <source>
        <dbReference type="ARBA" id="ARBA00010211"/>
    </source>
</evidence>
<dbReference type="GO" id="GO:0005739">
    <property type="term" value="C:mitochondrion"/>
    <property type="evidence" value="ECO:0007669"/>
    <property type="project" value="TreeGrafter"/>
</dbReference>
<dbReference type="InterPro" id="IPR036663">
    <property type="entry name" value="Fumarylacetoacetase_C_sf"/>
</dbReference>
<dbReference type="Proteomes" id="UP000604825">
    <property type="component" value="Unassembled WGS sequence"/>
</dbReference>
<gene>
    <name evidence="5" type="ORF">NCGR_LOCUS68150</name>
</gene>
<dbReference type="EMBL" id="CAJGYO010000879">
    <property type="protein sequence ID" value="CAD6344052.1"/>
    <property type="molecule type" value="Genomic_DNA"/>
</dbReference>
<dbReference type="Gene3D" id="3.90.850.10">
    <property type="entry name" value="Fumarylacetoacetase-like, C-terminal domain"/>
    <property type="match status" value="1"/>
</dbReference>
<dbReference type="GO" id="GO:0006107">
    <property type="term" value="P:oxaloacetate metabolic process"/>
    <property type="evidence" value="ECO:0007669"/>
    <property type="project" value="UniProtKB-ARBA"/>
</dbReference>
<comment type="caution">
    <text evidence="5">The sequence shown here is derived from an EMBL/GenBank/DDBJ whole genome shotgun (WGS) entry which is preliminary data.</text>
</comment>
<dbReference type="OrthoDB" id="411064at2759"/>
<dbReference type="PANTHER" id="PTHR11820">
    <property type="entry name" value="ACYLPYRUVASE"/>
    <property type="match status" value="1"/>
</dbReference>
<dbReference type="AlphaFoldDB" id="A0A811SU19"/>
<keyword evidence="2" id="KW-0479">Metal-binding</keyword>